<dbReference type="InterPro" id="IPR022158">
    <property type="entry name" value="Inositol_phosphatase"/>
</dbReference>
<dbReference type="InterPro" id="IPR040242">
    <property type="entry name" value="TPRG1-like"/>
</dbReference>
<dbReference type="EMBL" id="JAHDYR010000009">
    <property type="protein sequence ID" value="KAG9395642.1"/>
    <property type="molecule type" value="Genomic_DNA"/>
</dbReference>
<protein>
    <submittedName>
        <fullName evidence="3">Inositol phosphatase</fullName>
    </submittedName>
</protein>
<comment type="caution">
    <text evidence="3">The sequence shown here is derived from an EMBL/GenBank/DDBJ whole genome shotgun (WGS) entry which is preliminary data.</text>
</comment>
<proteinExistence type="predicted"/>
<reference evidence="3" key="1">
    <citation type="submission" date="2021-05" db="EMBL/GenBank/DDBJ databases">
        <title>A free-living protist that lacks canonical eukaryotic 1 DNA replication and segregation systems.</title>
        <authorList>
            <person name="Salas-Leiva D.E."/>
            <person name="Tromer E.C."/>
            <person name="Curtis B.A."/>
            <person name="Jerlstrom-Hultqvist J."/>
            <person name="Kolisko M."/>
            <person name="Yi Z."/>
            <person name="Salas-Leiva J.S."/>
            <person name="Gallot-Lavallee L."/>
            <person name="Kops G.J.P.L."/>
            <person name="Archibald J.M."/>
            <person name="Simpson A.G.B."/>
            <person name="Roger A.J."/>
        </authorList>
    </citation>
    <scope>NUCLEOTIDE SEQUENCE</scope>
    <source>
        <strain evidence="3">BICM</strain>
    </source>
</reference>
<name>A0A8J6B9M3_9EUKA</name>
<gene>
    <name evidence="3" type="ORF">J8273_2846</name>
</gene>
<evidence type="ECO:0000313" key="4">
    <source>
        <dbReference type="Proteomes" id="UP000717585"/>
    </source>
</evidence>
<dbReference type="GO" id="GO:0005737">
    <property type="term" value="C:cytoplasm"/>
    <property type="evidence" value="ECO:0007669"/>
    <property type="project" value="TreeGrafter"/>
</dbReference>
<feature type="domain" description="Inositol phosphatase" evidence="2">
    <location>
        <begin position="15"/>
        <end position="112"/>
    </location>
</feature>
<dbReference type="OrthoDB" id="10012704at2759"/>
<dbReference type="PANTHER" id="PTHR31108:SF1">
    <property type="entry name" value="HSAC2 DOMAIN-CONTAINING PROTEIN"/>
    <property type="match status" value="1"/>
</dbReference>
<sequence length="341" mass="38600">MATERQKLVIQRQINGINHCRQILVPTKGEFRKGFVLISINQFNIEQERVVLLTKKSYWRVKYNFDTKSIERSEETPLSEVTHIEKGYFKYPKLSLTKVFDVGAQKQYGVRIYRKQAEANGVMLDGETVGIRESVNPLKKMQPFRTFRALDCVTYEYGREVINDLCAAFQEALEAIAPDSGFYVSECPLVRSDVIGPFSAVLNAWQVGHYNKDLIDDDDDWDEPVVKKEKKPKKEKKEKEKAQEAEEAAAQFEQEAEMAAQTALPESDDEDKPAEEAEEQAVEPEAESKPDAEVEGEMVEPETEAVIEAEPEAEVAAVETEVAQVEVAQAEADEEEEGLEL</sequence>
<feature type="compositionally biased region" description="Acidic residues" evidence="1">
    <location>
        <begin position="266"/>
        <end position="285"/>
    </location>
</feature>
<accession>A0A8J6B9M3</accession>
<evidence type="ECO:0000259" key="2">
    <source>
        <dbReference type="Pfam" id="PF12456"/>
    </source>
</evidence>
<feature type="compositionally biased region" description="Basic and acidic residues" evidence="1">
    <location>
        <begin position="235"/>
        <end position="244"/>
    </location>
</feature>
<organism evidence="3 4">
    <name type="scientific">Carpediemonas membranifera</name>
    <dbReference type="NCBI Taxonomy" id="201153"/>
    <lineage>
        <taxon>Eukaryota</taxon>
        <taxon>Metamonada</taxon>
        <taxon>Carpediemonas-like organisms</taxon>
        <taxon>Carpediemonas</taxon>
    </lineage>
</organism>
<feature type="region of interest" description="Disordered" evidence="1">
    <location>
        <begin position="225"/>
        <end position="307"/>
    </location>
</feature>
<evidence type="ECO:0000313" key="3">
    <source>
        <dbReference type="EMBL" id="KAG9395642.1"/>
    </source>
</evidence>
<evidence type="ECO:0000256" key="1">
    <source>
        <dbReference type="SAM" id="MobiDB-lite"/>
    </source>
</evidence>
<feature type="compositionally biased region" description="Acidic residues" evidence="1">
    <location>
        <begin position="293"/>
        <end position="307"/>
    </location>
</feature>
<dbReference type="Proteomes" id="UP000717585">
    <property type="component" value="Unassembled WGS sequence"/>
</dbReference>
<keyword evidence="4" id="KW-1185">Reference proteome</keyword>
<dbReference type="AlphaFoldDB" id="A0A8J6B9M3"/>
<feature type="compositionally biased region" description="Low complexity" evidence="1">
    <location>
        <begin position="248"/>
        <end position="261"/>
    </location>
</feature>
<dbReference type="Pfam" id="PF12456">
    <property type="entry name" value="hSac2"/>
    <property type="match status" value="1"/>
</dbReference>
<dbReference type="PANTHER" id="PTHR31108">
    <property type="entry name" value="TUMOR PROTEIN P63-REGULATED GENE 1-LIKE PROTEIN"/>
    <property type="match status" value="1"/>
</dbReference>